<dbReference type="FunFam" id="1.10.3520.10:FF:000005">
    <property type="entry name" value="Accelerated cell death 11"/>
    <property type="match status" value="1"/>
</dbReference>
<evidence type="ECO:0000256" key="1">
    <source>
        <dbReference type="ARBA" id="ARBA00007148"/>
    </source>
</evidence>
<accession>W1NNR9</accession>
<dbReference type="InterPro" id="IPR014830">
    <property type="entry name" value="Glycolipid_transfer_prot_dom"/>
</dbReference>
<evidence type="ECO:0000313" key="5">
    <source>
        <dbReference type="Proteomes" id="UP000017836"/>
    </source>
</evidence>
<dbReference type="Gene3D" id="1.10.3520.10">
    <property type="entry name" value="Glycolipid transfer protein"/>
    <property type="match status" value="1"/>
</dbReference>
<dbReference type="PANTHER" id="PTHR10219:SF28">
    <property type="entry name" value="ACD11 HOMOLOG PROTEIN"/>
    <property type="match status" value="1"/>
</dbReference>
<dbReference type="eggNOG" id="KOG4189">
    <property type="taxonomic scope" value="Eukaryota"/>
</dbReference>
<reference evidence="5" key="1">
    <citation type="journal article" date="2013" name="Science">
        <title>The Amborella genome and the evolution of flowering plants.</title>
        <authorList>
            <consortium name="Amborella Genome Project"/>
        </authorList>
    </citation>
    <scope>NUCLEOTIDE SEQUENCE [LARGE SCALE GENOMIC DNA]</scope>
</reference>
<dbReference type="KEGG" id="atr:18425366"/>
<keyword evidence="5" id="KW-1185">Reference proteome</keyword>
<dbReference type="AlphaFoldDB" id="W1NNR9"/>
<comment type="similarity">
    <text evidence="1">Belongs to the GLTP family.</text>
</comment>
<name>W1NNR9_AMBTC</name>
<keyword evidence="2" id="KW-0813">Transport</keyword>
<evidence type="ECO:0000256" key="2">
    <source>
        <dbReference type="ARBA" id="ARBA00022448"/>
    </source>
</evidence>
<organism evidence="4 5">
    <name type="scientific">Amborella trichopoda</name>
    <dbReference type="NCBI Taxonomy" id="13333"/>
    <lineage>
        <taxon>Eukaryota</taxon>
        <taxon>Viridiplantae</taxon>
        <taxon>Streptophyta</taxon>
        <taxon>Embryophyta</taxon>
        <taxon>Tracheophyta</taxon>
        <taxon>Spermatophyta</taxon>
        <taxon>Magnoliopsida</taxon>
        <taxon>Amborellales</taxon>
        <taxon>Amborellaceae</taxon>
        <taxon>Amborella</taxon>
    </lineage>
</organism>
<dbReference type="GO" id="GO:0120009">
    <property type="term" value="P:intermembrane lipid transfer"/>
    <property type="evidence" value="ECO:0000318"/>
    <property type="project" value="GO_Central"/>
</dbReference>
<dbReference type="PANTHER" id="PTHR10219">
    <property type="entry name" value="GLYCOLIPID TRANSFER PROTEIN-RELATED"/>
    <property type="match status" value="1"/>
</dbReference>
<dbReference type="Pfam" id="PF08718">
    <property type="entry name" value="GLTP"/>
    <property type="match status" value="1"/>
</dbReference>
<dbReference type="HOGENOM" id="CLU_082630_0_0_1"/>
<evidence type="ECO:0000259" key="3">
    <source>
        <dbReference type="Pfam" id="PF08718"/>
    </source>
</evidence>
<dbReference type="InterPro" id="IPR036497">
    <property type="entry name" value="GLTP_sf"/>
</dbReference>
<feature type="domain" description="Glycolipid transfer protein" evidence="3">
    <location>
        <begin position="38"/>
        <end position="175"/>
    </location>
</feature>
<dbReference type="GO" id="GO:0035627">
    <property type="term" value="P:ceramide transport"/>
    <property type="evidence" value="ECO:0000318"/>
    <property type="project" value="GO_Central"/>
</dbReference>
<evidence type="ECO:0000313" key="4">
    <source>
        <dbReference type="EMBL" id="ERM97398.1"/>
    </source>
</evidence>
<dbReference type="GO" id="GO:1902388">
    <property type="term" value="F:ceramide 1-phosphate transfer activity"/>
    <property type="evidence" value="ECO:0000318"/>
    <property type="project" value="GO_Central"/>
</dbReference>
<protein>
    <recommendedName>
        <fullName evidence="3">Glycolipid transfer protein domain-containing protein</fullName>
    </recommendedName>
</protein>
<dbReference type="Proteomes" id="UP000017836">
    <property type="component" value="Unassembled WGS sequence"/>
</dbReference>
<dbReference type="SUPFAM" id="SSF110004">
    <property type="entry name" value="Glycolipid transfer protein, GLTP"/>
    <property type="match status" value="1"/>
</dbReference>
<dbReference type="Gramene" id="ERM97398">
    <property type="protein sequence ID" value="ERM97398"/>
    <property type="gene ID" value="AMTR_s00127p00103770"/>
</dbReference>
<dbReference type="OMA" id="WTIRTAV"/>
<dbReference type="EMBL" id="KI396482">
    <property type="protein sequence ID" value="ERM97398.1"/>
    <property type="molecule type" value="Genomic_DNA"/>
</dbReference>
<dbReference type="GO" id="GO:1902387">
    <property type="term" value="F:ceramide 1-phosphate binding"/>
    <property type="evidence" value="ECO:0000318"/>
    <property type="project" value="GO_Central"/>
</dbReference>
<proteinExistence type="inferred from homology"/>
<dbReference type="STRING" id="13333.W1NNR9"/>
<sequence>MGEEDERFEEVGTPLSIIAEAFEELARSLALRPGEDLRLAPFSNACSLVSVLFGRLGIAFKFAEIDYVAKVNNLIEASKIYNTLQTILDRDIKQNSVSKAGSLSRNLRRVRQGLDLIKAIFEQFLLTKGSSLKEPASTAYTQVCAPYHSWAIRKAVSAGMYALPTREQLLNKLNETEYSVEKEMKRYIAASDPVIKYIDKLFVSKNISLDW</sequence>
<dbReference type="GO" id="GO:0005829">
    <property type="term" value="C:cytosol"/>
    <property type="evidence" value="ECO:0000318"/>
    <property type="project" value="GO_Central"/>
</dbReference>
<gene>
    <name evidence="4" type="ORF">AMTR_s00127p00103770</name>
</gene>
<dbReference type="OrthoDB" id="116883at2759"/>